<keyword evidence="2" id="KW-1185">Reference proteome</keyword>
<dbReference type="RefSeq" id="WP_110749283.1">
    <property type="nucleotide sequence ID" value="NZ_QJTF01000003.1"/>
</dbReference>
<evidence type="ECO:0000313" key="1">
    <source>
        <dbReference type="EMBL" id="PYE89739.1"/>
    </source>
</evidence>
<dbReference type="Proteomes" id="UP000247454">
    <property type="component" value="Unassembled WGS sequence"/>
</dbReference>
<sequence length="85" mass="9960">MSEVSQDLLHELLRRMHQRFDKLDHAISELRSDNVAIRNQIHTMQGDVNGVRASMAHIETRLDRIENRLDLHELAEAQARFEPHP</sequence>
<protein>
    <submittedName>
        <fullName evidence="1">Uncharacterized protein</fullName>
    </submittedName>
</protein>
<gene>
    <name evidence="1" type="ORF">C7477_103248</name>
</gene>
<evidence type="ECO:0000313" key="2">
    <source>
        <dbReference type="Proteomes" id="UP000247454"/>
    </source>
</evidence>
<dbReference type="EMBL" id="QJTF01000003">
    <property type="protein sequence ID" value="PYE89739.1"/>
    <property type="molecule type" value="Genomic_DNA"/>
</dbReference>
<dbReference type="Gene3D" id="1.20.5.2280">
    <property type="match status" value="1"/>
</dbReference>
<reference evidence="1 2" key="1">
    <citation type="submission" date="2018-06" db="EMBL/GenBank/DDBJ databases">
        <title>Genomic Encyclopedia of Type Strains, Phase III (KMG-III): the genomes of soil and plant-associated and newly described type strains.</title>
        <authorList>
            <person name="Whitman W."/>
        </authorList>
    </citation>
    <scope>NUCLEOTIDE SEQUENCE [LARGE SCALE GENOMIC DNA]</scope>
    <source>
        <strain evidence="1 2">ORS 1419</strain>
    </source>
</reference>
<name>A0A318TA48_9HYPH</name>
<proteinExistence type="predicted"/>
<dbReference type="AlphaFoldDB" id="A0A318TA48"/>
<dbReference type="OrthoDB" id="8371972at2"/>
<accession>A0A318TA48</accession>
<organism evidence="1 2">
    <name type="scientific">Phyllobacterium leguminum</name>
    <dbReference type="NCBI Taxonomy" id="314237"/>
    <lineage>
        <taxon>Bacteria</taxon>
        <taxon>Pseudomonadati</taxon>
        <taxon>Pseudomonadota</taxon>
        <taxon>Alphaproteobacteria</taxon>
        <taxon>Hyphomicrobiales</taxon>
        <taxon>Phyllobacteriaceae</taxon>
        <taxon>Phyllobacterium</taxon>
    </lineage>
</organism>
<comment type="caution">
    <text evidence="1">The sequence shown here is derived from an EMBL/GenBank/DDBJ whole genome shotgun (WGS) entry which is preliminary data.</text>
</comment>